<dbReference type="PANTHER" id="PTHR42802:SF1">
    <property type="entry name" value="L-ORNITHINE N(5)-MONOOXYGENASE"/>
    <property type="match status" value="1"/>
</dbReference>
<organism evidence="16 17">
    <name type="scientific">Streptomyces polychromogenes</name>
    <dbReference type="NCBI Taxonomy" id="67342"/>
    <lineage>
        <taxon>Bacteria</taxon>
        <taxon>Bacillati</taxon>
        <taxon>Actinomycetota</taxon>
        <taxon>Actinomycetes</taxon>
        <taxon>Kitasatosporales</taxon>
        <taxon>Streptomycetaceae</taxon>
        <taxon>Streptomyces</taxon>
    </lineage>
</organism>
<evidence type="ECO:0000313" key="16">
    <source>
        <dbReference type="EMBL" id="GAA0294936.1"/>
    </source>
</evidence>
<evidence type="ECO:0000256" key="13">
    <source>
        <dbReference type="ARBA" id="ARBA00032493"/>
    </source>
</evidence>
<evidence type="ECO:0000256" key="1">
    <source>
        <dbReference type="ARBA" id="ARBA00001974"/>
    </source>
</evidence>
<dbReference type="SUPFAM" id="SSF51905">
    <property type="entry name" value="FAD/NAD(P)-binding domain"/>
    <property type="match status" value="2"/>
</dbReference>
<dbReference type="PANTHER" id="PTHR42802">
    <property type="entry name" value="MONOOXYGENASE"/>
    <property type="match status" value="1"/>
</dbReference>
<evidence type="ECO:0000256" key="10">
    <source>
        <dbReference type="ARBA" id="ARBA00023033"/>
    </source>
</evidence>
<proteinExistence type="inferred from homology"/>
<evidence type="ECO:0000256" key="15">
    <source>
        <dbReference type="ARBA" id="ARBA00048407"/>
    </source>
</evidence>
<evidence type="ECO:0000256" key="9">
    <source>
        <dbReference type="ARBA" id="ARBA00023002"/>
    </source>
</evidence>
<evidence type="ECO:0000256" key="5">
    <source>
        <dbReference type="ARBA" id="ARBA00016406"/>
    </source>
</evidence>
<gene>
    <name evidence="16" type="ORF">GCM10010302_37020</name>
</gene>
<dbReference type="EC" id="1.14.13.59" evidence="4"/>
<keyword evidence="9" id="KW-0560">Oxidoreductase</keyword>
<evidence type="ECO:0000256" key="2">
    <source>
        <dbReference type="ARBA" id="ARBA00004924"/>
    </source>
</evidence>
<evidence type="ECO:0000256" key="8">
    <source>
        <dbReference type="ARBA" id="ARBA00022857"/>
    </source>
</evidence>
<dbReference type="InterPro" id="IPR036188">
    <property type="entry name" value="FAD/NAD-bd_sf"/>
</dbReference>
<evidence type="ECO:0000256" key="3">
    <source>
        <dbReference type="ARBA" id="ARBA00007588"/>
    </source>
</evidence>
<keyword evidence="7" id="KW-0274">FAD</keyword>
<evidence type="ECO:0000256" key="7">
    <source>
        <dbReference type="ARBA" id="ARBA00022827"/>
    </source>
</evidence>
<comment type="pathway">
    <text evidence="2">Siderophore biosynthesis.</text>
</comment>
<comment type="similarity">
    <text evidence="3">Belongs to the lysine N(6)-hydroxylase/L-ornithine N(5)-oxygenase family.</text>
</comment>
<evidence type="ECO:0000256" key="11">
    <source>
        <dbReference type="ARBA" id="ARBA00029939"/>
    </source>
</evidence>
<evidence type="ECO:0000256" key="12">
    <source>
        <dbReference type="ARBA" id="ARBA00031158"/>
    </source>
</evidence>
<name>A0ABP3F2C6_9ACTN</name>
<keyword evidence="6" id="KW-0285">Flavoprotein</keyword>
<dbReference type="RefSeq" id="WP_344160231.1">
    <property type="nucleotide sequence ID" value="NZ_BAAABV010000017.1"/>
</dbReference>
<accession>A0ABP3F2C6</accession>
<dbReference type="EMBL" id="BAAABV010000017">
    <property type="protein sequence ID" value="GAA0294936.1"/>
    <property type="molecule type" value="Genomic_DNA"/>
</dbReference>
<protein>
    <recommendedName>
        <fullName evidence="5">L-lysine N6-monooxygenase MbtG</fullName>
        <ecNumber evidence="4">1.14.13.59</ecNumber>
    </recommendedName>
    <alternativeName>
        <fullName evidence="14">Lysine 6-N-hydroxylase</fullName>
    </alternativeName>
    <alternativeName>
        <fullName evidence="13">Lysine N6-hydroxylase</fullName>
    </alternativeName>
    <alternativeName>
        <fullName evidence="11">Lysine-N-oxygenase</fullName>
    </alternativeName>
    <alternativeName>
        <fullName evidence="12">Mycobactin synthase protein G</fullName>
    </alternativeName>
</protein>
<dbReference type="Gene3D" id="3.50.50.60">
    <property type="entry name" value="FAD/NAD(P)-binding domain"/>
    <property type="match status" value="1"/>
</dbReference>
<keyword evidence="10" id="KW-0503">Monooxygenase</keyword>
<comment type="catalytic activity">
    <reaction evidence="15">
        <text>L-lysine + NADPH + O2 = N(6)-hydroxy-L-lysine + NADP(+) + H2O</text>
        <dbReference type="Rhea" id="RHEA:23228"/>
        <dbReference type="ChEBI" id="CHEBI:15377"/>
        <dbReference type="ChEBI" id="CHEBI:15379"/>
        <dbReference type="ChEBI" id="CHEBI:32551"/>
        <dbReference type="ChEBI" id="CHEBI:57783"/>
        <dbReference type="ChEBI" id="CHEBI:57820"/>
        <dbReference type="ChEBI" id="CHEBI:58349"/>
        <dbReference type="EC" id="1.14.13.59"/>
    </reaction>
</comment>
<keyword evidence="8" id="KW-0521">NADP</keyword>
<comment type="caution">
    <text evidence="16">The sequence shown here is derived from an EMBL/GenBank/DDBJ whole genome shotgun (WGS) entry which is preliminary data.</text>
</comment>
<keyword evidence="17" id="KW-1185">Reference proteome</keyword>
<dbReference type="Pfam" id="PF13434">
    <property type="entry name" value="Lys_Orn_oxgnase"/>
    <property type="match status" value="1"/>
</dbReference>
<evidence type="ECO:0000256" key="14">
    <source>
        <dbReference type="ARBA" id="ARBA00032738"/>
    </source>
</evidence>
<evidence type="ECO:0000256" key="6">
    <source>
        <dbReference type="ARBA" id="ARBA00022630"/>
    </source>
</evidence>
<evidence type="ECO:0000313" key="17">
    <source>
        <dbReference type="Proteomes" id="UP001501867"/>
    </source>
</evidence>
<sequence length="438" mass="48094">MAHRKVELLAVGAGPANLALAVAIEELAPELAGDTLLIERDEDIVWQRGMLLPDALSQVSFLKDLVTLRNPQSRFSFVNFLHANDRLDAFVNLGSWVPYRSEISEYLQWVADELTAVRIEYGRECVSVSALSAEDGEITGWVVTLANGDTIECRYLVVGAGRDAHVPEVFAGLPAERVIHSTQYTQRIREVNAALPHRVAVIGGAQSAAELFGQALRDLPECRPTLIMRSIGLNGYESSKFTNELYYSSFIDEFYDSAPEARRQLLNEMYRSNYGGLAPATLDALYRQFYQDRRSGEARLGMQPMTDVRDARMDGDEVVLTLADRKTGAEREMRTDLVLLGTGFVRDMPRAVRALGDSIGLERIEVSRHYRLDLGRPASAACYLQGVNEATHGIADSLLSVLAGRSAEITLDILAHRSTAPAAIPAQARELSLAGAAA</sequence>
<evidence type="ECO:0000256" key="4">
    <source>
        <dbReference type="ARBA" id="ARBA00013076"/>
    </source>
</evidence>
<dbReference type="Proteomes" id="UP001501867">
    <property type="component" value="Unassembled WGS sequence"/>
</dbReference>
<dbReference type="InterPro" id="IPR025700">
    <property type="entry name" value="Lys/Orn_oxygenase"/>
</dbReference>
<reference evidence="17" key="1">
    <citation type="journal article" date="2019" name="Int. J. Syst. Evol. Microbiol.">
        <title>The Global Catalogue of Microorganisms (GCM) 10K type strain sequencing project: providing services to taxonomists for standard genome sequencing and annotation.</title>
        <authorList>
            <consortium name="The Broad Institute Genomics Platform"/>
            <consortium name="The Broad Institute Genome Sequencing Center for Infectious Disease"/>
            <person name="Wu L."/>
            <person name="Ma J."/>
        </authorList>
    </citation>
    <scope>NUCLEOTIDE SEQUENCE [LARGE SCALE GENOMIC DNA]</scope>
    <source>
        <strain evidence="17">JCM 4505</strain>
    </source>
</reference>
<comment type="cofactor">
    <cofactor evidence="1">
        <name>FAD</name>
        <dbReference type="ChEBI" id="CHEBI:57692"/>
    </cofactor>
</comment>